<sequence length="153" mass="16849">MTENLGPYKNADQYAALPYRKTIFGGLQILLITSRGSRQWIIPKGKPIPGLSPPEAAAREAYEEAGIIGDISDTPVGNFAYVKDRGLPGQCLIPCVEVFPMNVTQQLTLWPEMGQRQVLWFDAEYAAGLVEIPVLRDIILRFAADDSATRSPT</sequence>
<comment type="cofactor">
    <cofactor evidence="1">
        <name>Mg(2+)</name>
        <dbReference type="ChEBI" id="CHEBI:18420"/>
    </cofactor>
</comment>
<evidence type="ECO:0000256" key="2">
    <source>
        <dbReference type="ARBA" id="ARBA00022723"/>
    </source>
</evidence>
<dbReference type="RefSeq" id="WP_189485911.1">
    <property type="nucleotide sequence ID" value="NZ_BMZB01000001.1"/>
</dbReference>
<dbReference type="InterPro" id="IPR000086">
    <property type="entry name" value="NUDIX_hydrolase_dom"/>
</dbReference>
<keyword evidence="3" id="KW-0378">Hydrolase</keyword>
<gene>
    <name evidence="6" type="ORF">GCM10011273_16900</name>
</gene>
<accession>A0A918Q4P4</accession>
<dbReference type="InterPro" id="IPR015797">
    <property type="entry name" value="NUDIX_hydrolase-like_dom_sf"/>
</dbReference>
<keyword evidence="7" id="KW-1185">Reference proteome</keyword>
<organism evidence="6 7">
    <name type="scientific">Asticcacaulis endophyticus</name>
    <dbReference type="NCBI Taxonomy" id="1395890"/>
    <lineage>
        <taxon>Bacteria</taxon>
        <taxon>Pseudomonadati</taxon>
        <taxon>Pseudomonadota</taxon>
        <taxon>Alphaproteobacteria</taxon>
        <taxon>Caulobacterales</taxon>
        <taxon>Caulobacteraceae</taxon>
        <taxon>Asticcacaulis</taxon>
    </lineage>
</organism>
<dbReference type="CDD" id="cd04666">
    <property type="entry name" value="NUDIX_DIPP2_like_Nudt4"/>
    <property type="match status" value="1"/>
</dbReference>
<dbReference type="GO" id="GO:0016462">
    <property type="term" value="F:pyrophosphatase activity"/>
    <property type="evidence" value="ECO:0007669"/>
    <property type="project" value="InterPro"/>
</dbReference>
<dbReference type="PANTHER" id="PTHR12629:SF0">
    <property type="entry name" value="DIPHOSPHOINOSITOL-POLYPHOSPHATE DIPHOSPHATASE"/>
    <property type="match status" value="1"/>
</dbReference>
<dbReference type="GO" id="GO:0005737">
    <property type="term" value="C:cytoplasm"/>
    <property type="evidence" value="ECO:0007669"/>
    <property type="project" value="TreeGrafter"/>
</dbReference>
<dbReference type="Pfam" id="PF00293">
    <property type="entry name" value="NUDIX"/>
    <property type="match status" value="1"/>
</dbReference>
<comment type="caution">
    <text evidence="6">The sequence shown here is derived from an EMBL/GenBank/DDBJ whole genome shotgun (WGS) entry which is preliminary data.</text>
</comment>
<proteinExistence type="predicted"/>
<dbReference type="EMBL" id="BMZB01000001">
    <property type="protein sequence ID" value="GGZ31010.1"/>
    <property type="molecule type" value="Genomic_DNA"/>
</dbReference>
<evidence type="ECO:0000313" key="6">
    <source>
        <dbReference type="EMBL" id="GGZ31010.1"/>
    </source>
</evidence>
<dbReference type="Gene3D" id="3.90.79.10">
    <property type="entry name" value="Nucleoside Triphosphate Pyrophosphohydrolase"/>
    <property type="match status" value="1"/>
</dbReference>
<reference evidence="6" key="1">
    <citation type="journal article" date="2014" name="Int. J. Syst. Evol. Microbiol.">
        <title>Complete genome sequence of Corynebacterium casei LMG S-19264T (=DSM 44701T), isolated from a smear-ripened cheese.</title>
        <authorList>
            <consortium name="US DOE Joint Genome Institute (JGI-PGF)"/>
            <person name="Walter F."/>
            <person name="Albersmeier A."/>
            <person name="Kalinowski J."/>
            <person name="Ruckert C."/>
        </authorList>
    </citation>
    <scope>NUCLEOTIDE SEQUENCE</scope>
    <source>
        <strain evidence="6">KCTC 32296</strain>
    </source>
</reference>
<evidence type="ECO:0000256" key="3">
    <source>
        <dbReference type="ARBA" id="ARBA00022801"/>
    </source>
</evidence>
<evidence type="ECO:0000313" key="7">
    <source>
        <dbReference type="Proteomes" id="UP000662572"/>
    </source>
</evidence>
<evidence type="ECO:0000256" key="4">
    <source>
        <dbReference type="ARBA" id="ARBA00022842"/>
    </source>
</evidence>
<evidence type="ECO:0000259" key="5">
    <source>
        <dbReference type="PROSITE" id="PS51462"/>
    </source>
</evidence>
<dbReference type="GO" id="GO:0046872">
    <property type="term" value="F:metal ion binding"/>
    <property type="evidence" value="ECO:0007669"/>
    <property type="project" value="UniProtKB-KW"/>
</dbReference>
<keyword evidence="4" id="KW-0460">Magnesium</keyword>
<reference evidence="6" key="2">
    <citation type="submission" date="2020-09" db="EMBL/GenBank/DDBJ databases">
        <authorList>
            <person name="Sun Q."/>
            <person name="Kim S."/>
        </authorList>
    </citation>
    <scope>NUCLEOTIDE SEQUENCE</scope>
    <source>
        <strain evidence="6">KCTC 32296</strain>
    </source>
</reference>
<dbReference type="Proteomes" id="UP000662572">
    <property type="component" value="Unassembled WGS sequence"/>
</dbReference>
<keyword evidence="2" id="KW-0479">Metal-binding</keyword>
<dbReference type="PROSITE" id="PS51462">
    <property type="entry name" value="NUDIX"/>
    <property type="match status" value="1"/>
</dbReference>
<protein>
    <recommendedName>
        <fullName evidence="5">Nudix hydrolase domain-containing protein</fullName>
    </recommendedName>
</protein>
<feature type="domain" description="Nudix hydrolase" evidence="5">
    <location>
        <begin position="9"/>
        <end position="144"/>
    </location>
</feature>
<dbReference type="InterPro" id="IPR047198">
    <property type="entry name" value="DDP-like_NUDIX"/>
</dbReference>
<name>A0A918Q4P4_9CAUL</name>
<dbReference type="PANTHER" id="PTHR12629">
    <property type="entry name" value="DIPHOSPHOINOSITOL POLYPHOSPHATE PHOSPHOHYDROLASE"/>
    <property type="match status" value="1"/>
</dbReference>
<dbReference type="AlphaFoldDB" id="A0A918Q4P4"/>
<evidence type="ECO:0000256" key="1">
    <source>
        <dbReference type="ARBA" id="ARBA00001946"/>
    </source>
</evidence>
<dbReference type="SUPFAM" id="SSF55811">
    <property type="entry name" value="Nudix"/>
    <property type="match status" value="1"/>
</dbReference>